<dbReference type="AlphaFoldDB" id="A0A1I7XRH9"/>
<organism evidence="1 2">
    <name type="scientific">Heterorhabditis bacteriophora</name>
    <name type="common">Entomopathogenic nematode worm</name>
    <dbReference type="NCBI Taxonomy" id="37862"/>
    <lineage>
        <taxon>Eukaryota</taxon>
        <taxon>Metazoa</taxon>
        <taxon>Ecdysozoa</taxon>
        <taxon>Nematoda</taxon>
        <taxon>Chromadorea</taxon>
        <taxon>Rhabditida</taxon>
        <taxon>Rhabditina</taxon>
        <taxon>Rhabditomorpha</taxon>
        <taxon>Strongyloidea</taxon>
        <taxon>Heterorhabditidae</taxon>
        <taxon>Heterorhabditis</taxon>
    </lineage>
</organism>
<sequence>MSTLEEWWTPYPQAPLRCITRKNKTLYVQREGGCMNSTHDLLVFLLPFGLLSYDNDIVAIPYPSDENNLSIQHERFAPSEVKIRFPRGIDEVQRVEVVTTGRIVDANYLVPTECSLISYDPSELKILKLSDKSGCGLNSVLSSFQRHFTTTGMIFSANINLSAFIHLASPRLQCSLVPCGDKCLEYFYYE</sequence>
<evidence type="ECO:0000313" key="1">
    <source>
        <dbReference type="Proteomes" id="UP000095283"/>
    </source>
</evidence>
<reference evidence="2" key="1">
    <citation type="submission" date="2016-11" db="UniProtKB">
        <authorList>
            <consortium name="WormBaseParasite"/>
        </authorList>
    </citation>
    <scope>IDENTIFICATION</scope>
</reference>
<protein>
    <submittedName>
        <fullName evidence="2">ZP domain-containing protein</fullName>
    </submittedName>
</protein>
<accession>A0A1I7XRH9</accession>
<evidence type="ECO:0000313" key="2">
    <source>
        <dbReference type="WBParaSite" id="Hba_20135"/>
    </source>
</evidence>
<name>A0A1I7XRH9_HETBA</name>
<keyword evidence="1" id="KW-1185">Reference proteome</keyword>
<dbReference type="Proteomes" id="UP000095283">
    <property type="component" value="Unplaced"/>
</dbReference>
<dbReference type="WBParaSite" id="Hba_20135">
    <property type="protein sequence ID" value="Hba_20135"/>
    <property type="gene ID" value="Hba_20135"/>
</dbReference>
<proteinExistence type="predicted"/>